<organism evidence="1">
    <name type="scientific">Streptomyces sp. W9</name>
    <dbReference type="NCBI Taxonomy" id="682410"/>
    <lineage>
        <taxon>Bacteria</taxon>
        <taxon>Bacillati</taxon>
        <taxon>Actinomycetota</taxon>
        <taxon>Actinomycetes</taxon>
        <taxon>Kitasatosporales</taxon>
        <taxon>Streptomycetaceae</taxon>
        <taxon>Streptomyces</taxon>
    </lineage>
</organism>
<accession>D0UZF3</accession>
<reference evidence="1" key="1">
    <citation type="journal article" date="2010" name="J. Bacteriol.">
        <title>Characterization of the replication, transfer, and plasmid/lytic phage cycle of the Streptomyces plasmid-phage pZL12.</title>
        <authorList>
            <person name="Zhong L."/>
            <person name="Cheng Q."/>
            <person name="Tian X."/>
            <person name="Zhao L."/>
            <person name="Qin Z."/>
        </authorList>
    </citation>
    <scope>NUCLEOTIDE SEQUENCE</scope>
    <source>
        <strain evidence="1">W9</strain>
        <plasmid evidence="1">pCQ3</plasmid>
    </source>
</reference>
<geneLocation type="plasmid" evidence="1">
    <name>pCQ3</name>
</geneLocation>
<dbReference type="AlphaFoldDB" id="D0UZF3"/>
<dbReference type="EMBL" id="GQ983381">
    <property type="protein sequence ID" value="ACX85605.1"/>
    <property type="molecule type" value="Genomic_DNA"/>
</dbReference>
<evidence type="ECO:0000313" key="1">
    <source>
        <dbReference type="EMBL" id="ACX85605.1"/>
    </source>
</evidence>
<name>D0UZF3_9ACTN</name>
<sequence length="134" mass="13980">MNDTLPAGTLRAAAERLRELVDAAPKLPWVEDGVGDIGFGVAMGGGHGVDTGDDGPDGRAIAQYIAAMPPGVGAALAKWLRETDALHEPRRCTDGPPDCTCTTGCGWCGDEDWPCSDMRNALAVAHHILEGGDR</sequence>
<dbReference type="RefSeq" id="WP_012840490.1">
    <property type="nucleotide sequence ID" value="NC_013449.1"/>
</dbReference>
<gene>
    <name evidence="1" type="ORF">pCQ3.104</name>
</gene>
<protein>
    <submittedName>
        <fullName evidence="1">PCQ3_104</fullName>
    </submittedName>
</protein>
<keyword evidence="1" id="KW-0614">Plasmid</keyword>
<proteinExistence type="predicted"/>